<evidence type="ECO:0000313" key="3">
    <source>
        <dbReference type="EMBL" id="BCX47288.1"/>
    </source>
</evidence>
<feature type="transmembrane region" description="Helical" evidence="2">
    <location>
        <begin position="12"/>
        <end position="34"/>
    </location>
</feature>
<organism evidence="3 4">
    <name type="scientific">Haloferula helveola</name>
    <dbReference type="NCBI Taxonomy" id="490095"/>
    <lineage>
        <taxon>Bacteria</taxon>
        <taxon>Pseudomonadati</taxon>
        <taxon>Verrucomicrobiota</taxon>
        <taxon>Verrucomicrobiia</taxon>
        <taxon>Verrucomicrobiales</taxon>
        <taxon>Verrucomicrobiaceae</taxon>
        <taxon>Haloferula</taxon>
    </lineage>
</organism>
<evidence type="ECO:0000313" key="4">
    <source>
        <dbReference type="Proteomes" id="UP001374893"/>
    </source>
</evidence>
<keyword evidence="4" id="KW-1185">Reference proteome</keyword>
<feature type="region of interest" description="Disordered" evidence="1">
    <location>
        <begin position="45"/>
        <end position="82"/>
    </location>
</feature>
<keyword evidence="2" id="KW-1133">Transmembrane helix</keyword>
<accession>A0ABM7R8E1</accession>
<reference evidence="3 4" key="1">
    <citation type="submission" date="2021-06" db="EMBL/GenBank/DDBJ databases">
        <title>Complete genome of Haloferula helveola possessing various polysaccharide degrading enzymes.</title>
        <authorList>
            <person name="Takami H."/>
            <person name="Huang C."/>
            <person name="Hamasaki K."/>
        </authorList>
    </citation>
    <scope>NUCLEOTIDE SEQUENCE [LARGE SCALE GENOMIC DNA]</scope>
    <source>
        <strain evidence="3 4">CN-1</strain>
    </source>
</reference>
<dbReference type="Proteomes" id="UP001374893">
    <property type="component" value="Chromosome"/>
</dbReference>
<dbReference type="RefSeq" id="WP_338689403.1">
    <property type="nucleotide sequence ID" value="NZ_AP024702.1"/>
</dbReference>
<keyword evidence="2" id="KW-0812">Transmembrane</keyword>
<proteinExistence type="predicted"/>
<gene>
    <name evidence="3" type="ORF">HAHE_11960</name>
</gene>
<evidence type="ECO:0000256" key="2">
    <source>
        <dbReference type="SAM" id="Phobius"/>
    </source>
</evidence>
<sequence>MHIAITQADGFALAMLAMLAVSFGCVLILLMAIFRGGKRGDPEVEKLIDEVSDEPKKPEKAGAPEAPKREPWERDSDWWQKE</sequence>
<name>A0ABM7R8E1_9BACT</name>
<dbReference type="EMBL" id="AP024702">
    <property type="protein sequence ID" value="BCX47288.1"/>
    <property type="molecule type" value="Genomic_DNA"/>
</dbReference>
<protein>
    <submittedName>
        <fullName evidence="3">Uncharacterized protein</fullName>
    </submittedName>
</protein>
<keyword evidence="2" id="KW-0472">Membrane</keyword>
<evidence type="ECO:0000256" key="1">
    <source>
        <dbReference type="SAM" id="MobiDB-lite"/>
    </source>
</evidence>